<dbReference type="STRING" id="388413.ALPR1_18288"/>
<dbReference type="OrthoDB" id="9811395at2"/>
<dbReference type="RefSeq" id="WP_008202652.1">
    <property type="nucleotide sequence ID" value="NZ_CM001023.1"/>
</dbReference>
<dbReference type="PANTHER" id="PTHR35008:SF8">
    <property type="entry name" value="ALCOHOL DEHYDROGENASE CYTOCHROME C SUBUNIT"/>
    <property type="match status" value="1"/>
</dbReference>
<name>A3HWN9_9BACT</name>
<keyword evidence="2 4" id="KW-0479">Metal-binding</keyword>
<dbReference type="Gene3D" id="1.10.760.10">
    <property type="entry name" value="Cytochrome c-like domain"/>
    <property type="match status" value="1"/>
</dbReference>
<feature type="domain" description="Cytochrome c" evidence="5">
    <location>
        <begin position="38"/>
        <end position="127"/>
    </location>
</feature>
<dbReference type="HOGENOM" id="CLU_093848_2_1_10"/>
<accession>A3HWN9</accession>
<gene>
    <name evidence="6" type="ORF">ALPR1_18288</name>
</gene>
<dbReference type="SUPFAM" id="SSF46626">
    <property type="entry name" value="Cytochrome c"/>
    <property type="match status" value="1"/>
</dbReference>
<organism evidence="6 7">
    <name type="scientific">Algoriphagus machipongonensis</name>
    <dbReference type="NCBI Taxonomy" id="388413"/>
    <lineage>
        <taxon>Bacteria</taxon>
        <taxon>Pseudomonadati</taxon>
        <taxon>Bacteroidota</taxon>
        <taxon>Cytophagia</taxon>
        <taxon>Cytophagales</taxon>
        <taxon>Cyclobacteriaceae</taxon>
        <taxon>Algoriphagus</taxon>
    </lineage>
</organism>
<dbReference type="PROSITE" id="PS51007">
    <property type="entry name" value="CYTC"/>
    <property type="match status" value="1"/>
</dbReference>
<dbReference type="PANTHER" id="PTHR35008">
    <property type="entry name" value="BLL4482 PROTEIN-RELATED"/>
    <property type="match status" value="1"/>
</dbReference>
<dbReference type="InterPro" id="IPR009056">
    <property type="entry name" value="Cyt_c-like_dom"/>
</dbReference>
<comment type="caution">
    <text evidence="6">The sequence shown here is derived from an EMBL/GenBank/DDBJ whole genome shotgun (WGS) entry which is preliminary data.</text>
</comment>
<dbReference type="eggNOG" id="COG2010">
    <property type="taxonomic scope" value="Bacteria"/>
</dbReference>
<evidence type="ECO:0000259" key="5">
    <source>
        <dbReference type="PROSITE" id="PS51007"/>
    </source>
</evidence>
<evidence type="ECO:0000313" key="6">
    <source>
        <dbReference type="EMBL" id="EAZ81012.1"/>
    </source>
</evidence>
<dbReference type="Pfam" id="PF00034">
    <property type="entry name" value="Cytochrom_C"/>
    <property type="match status" value="1"/>
</dbReference>
<dbReference type="EMBL" id="CM001023">
    <property type="protein sequence ID" value="EAZ81012.1"/>
    <property type="molecule type" value="Genomic_DNA"/>
</dbReference>
<proteinExistence type="predicted"/>
<evidence type="ECO:0000256" key="3">
    <source>
        <dbReference type="ARBA" id="ARBA00023004"/>
    </source>
</evidence>
<protein>
    <submittedName>
        <fullName evidence="6">Cytochrome c family protein</fullName>
    </submittedName>
</protein>
<evidence type="ECO:0000256" key="4">
    <source>
        <dbReference type="PROSITE-ProRule" id="PRU00433"/>
    </source>
</evidence>
<sequence>MIQKILVFGLLAFMISCAPKSSKENNPLAEISDPEVMKYAIAGKTLYENHCANCHQSNGEGLGNLIPPLKDADYFKESIHRSVRIMKFGQKGEIQVNGKTFNQDMPANPRLTPLDIAQISTYLYNIWGLSEGKITSSDVENYLKNSPEN</sequence>
<evidence type="ECO:0000256" key="1">
    <source>
        <dbReference type="ARBA" id="ARBA00022617"/>
    </source>
</evidence>
<dbReference type="EMBL" id="AAXU02000001">
    <property type="protein sequence ID" value="EAZ81012.1"/>
    <property type="molecule type" value="Genomic_DNA"/>
</dbReference>
<dbReference type="InterPro" id="IPR036909">
    <property type="entry name" value="Cyt_c-like_dom_sf"/>
</dbReference>
<dbReference type="AlphaFoldDB" id="A3HWN9"/>
<evidence type="ECO:0000313" key="7">
    <source>
        <dbReference type="Proteomes" id="UP000003919"/>
    </source>
</evidence>
<dbReference type="GO" id="GO:0020037">
    <property type="term" value="F:heme binding"/>
    <property type="evidence" value="ECO:0007669"/>
    <property type="project" value="InterPro"/>
</dbReference>
<reference evidence="6 7" key="1">
    <citation type="journal article" date="2011" name="J. Bacteriol.">
        <title>Complete genome sequence of Algoriphagus sp. PR1, bacterial prey of a colony-forming choanoflagellate.</title>
        <authorList>
            <person name="Alegado R.A."/>
            <person name="Ferriera S."/>
            <person name="Nusbaum C."/>
            <person name="Young S.K."/>
            <person name="Zeng Q."/>
            <person name="Imamovic A."/>
            <person name="Fairclough S.R."/>
            <person name="King N."/>
        </authorList>
    </citation>
    <scope>NUCLEOTIDE SEQUENCE [LARGE SCALE GENOMIC DNA]</scope>
    <source>
        <strain evidence="6 7">PR1</strain>
    </source>
</reference>
<keyword evidence="1 4" id="KW-0349">Heme</keyword>
<dbReference type="GO" id="GO:0009055">
    <property type="term" value="F:electron transfer activity"/>
    <property type="evidence" value="ECO:0007669"/>
    <property type="project" value="InterPro"/>
</dbReference>
<keyword evidence="7" id="KW-1185">Reference proteome</keyword>
<dbReference type="GO" id="GO:0046872">
    <property type="term" value="F:metal ion binding"/>
    <property type="evidence" value="ECO:0007669"/>
    <property type="project" value="UniProtKB-KW"/>
</dbReference>
<dbReference type="Proteomes" id="UP000003919">
    <property type="component" value="Chromosome"/>
</dbReference>
<keyword evidence="3 4" id="KW-0408">Iron</keyword>
<dbReference type="InterPro" id="IPR051459">
    <property type="entry name" value="Cytochrome_c-type_DH"/>
</dbReference>
<dbReference type="PROSITE" id="PS51257">
    <property type="entry name" value="PROKAR_LIPOPROTEIN"/>
    <property type="match status" value="1"/>
</dbReference>
<evidence type="ECO:0000256" key="2">
    <source>
        <dbReference type="ARBA" id="ARBA00022723"/>
    </source>
</evidence>